<dbReference type="GO" id="GO:0016301">
    <property type="term" value="F:kinase activity"/>
    <property type="evidence" value="ECO:0007669"/>
    <property type="project" value="UniProtKB-KW"/>
</dbReference>
<dbReference type="PANTHER" id="PTHR45528:SF8">
    <property type="entry name" value="HISTIDINE KINASE"/>
    <property type="match status" value="1"/>
</dbReference>
<evidence type="ECO:0000256" key="6">
    <source>
        <dbReference type="ARBA" id="ARBA00022679"/>
    </source>
</evidence>
<name>A0ABT2U8J8_9BACL</name>
<accession>A0ABT2U8J8</accession>
<evidence type="ECO:0000256" key="13">
    <source>
        <dbReference type="ARBA" id="ARBA00023136"/>
    </source>
</evidence>
<keyword evidence="7" id="KW-0812">Transmembrane</keyword>
<dbReference type="SUPFAM" id="SSF158472">
    <property type="entry name" value="HAMP domain-like"/>
    <property type="match status" value="1"/>
</dbReference>
<dbReference type="EMBL" id="JAOQIO010000007">
    <property type="protein sequence ID" value="MCU6790953.1"/>
    <property type="molecule type" value="Genomic_DNA"/>
</dbReference>
<gene>
    <name evidence="16" type="ORF">OB236_02315</name>
</gene>
<feature type="domain" description="Histidine kinase" evidence="14">
    <location>
        <begin position="82"/>
        <end position="301"/>
    </location>
</feature>
<dbReference type="Proteomes" id="UP001652445">
    <property type="component" value="Unassembled WGS sequence"/>
</dbReference>
<protein>
    <recommendedName>
        <fullName evidence="3">histidine kinase</fullName>
        <ecNumber evidence="3">2.7.13.3</ecNumber>
    </recommendedName>
</protein>
<keyword evidence="8" id="KW-0547">Nucleotide-binding</keyword>
<dbReference type="Pfam" id="PF00672">
    <property type="entry name" value="HAMP"/>
    <property type="match status" value="1"/>
</dbReference>
<evidence type="ECO:0000259" key="15">
    <source>
        <dbReference type="PROSITE" id="PS50885"/>
    </source>
</evidence>
<dbReference type="SMART" id="SM00388">
    <property type="entry name" value="HisKA"/>
    <property type="match status" value="1"/>
</dbReference>
<dbReference type="InterPro" id="IPR003594">
    <property type="entry name" value="HATPase_dom"/>
</dbReference>
<evidence type="ECO:0000256" key="3">
    <source>
        <dbReference type="ARBA" id="ARBA00012438"/>
    </source>
</evidence>
<dbReference type="PRINTS" id="PR00344">
    <property type="entry name" value="BCTRLSENSOR"/>
</dbReference>
<dbReference type="Pfam" id="PF02518">
    <property type="entry name" value="HATPase_c"/>
    <property type="match status" value="1"/>
</dbReference>
<dbReference type="Pfam" id="PF00512">
    <property type="entry name" value="HisKA"/>
    <property type="match status" value="1"/>
</dbReference>
<dbReference type="CDD" id="cd00075">
    <property type="entry name" value="HATPase"/>
    <property type="match status" value="1"/>
</dbReference>
<evidence type="ECO:0000256" key="7">
    <source>
        <dbReference type="ARBA" id="ARBA00022692"/>
    </source>
</evidence>
<keyword evidence="4" id="KW-1003">Cell membrane</keyword>
<dbReference type="InterPro" id="IPR036890">
    <property type="entry name" value="HATPase_C_sf"/>
</dbReference>
<keyword evidence="12" id="KW-0902">Two-component regulatory system</keyword>
<comment type="subcellular location">
    <subcellularLocation>
        <location evidence="2">Cell membrane</location>
        <topology evidence="2">Multi-pass membrane protein</topology>
    </subcellularLocation>
</comment>
<dbReference type="InterPro" id="IPR050398">
    <property type="entry name" value="HssS/ArlS-like"/>
</dbReference>
<evidence type="ECO:0000256" key="4">
    <source>
        <dbReference type="ARBA" id="ARBA00022475"/>
    </source>
</evidence>
<dbReference type="InterPro" id="IPR004358">
    <property type="entry name" value="Sig_transdc_His_kin-like_C"/>
</dbReference>
<comment type="caution">
    <text evidence="16">The sequence shown here is derived from an EMBL/GenBank/DDBJ whole genome shotgun (WGS) entry which is preliminary data.</text>
</comment>
<keyword evidence="11" id="KW-1133">Transmembrane helix</keyword>
<evidence type="ECO:0000256" key="11">
    <source>
        <dbReference type="ARBA" id="ARBA00022989"/>
    </source>
</evidence>
<dbReference type="EC" id="2.7.13.3" evidence="3"/>
<dbReference type="PANTHER" id="PTHR45528">
    <property type="entry name" value="SENSOR HISTIDINE KINASE CPXA"/>
    <property type="match status" value="1"/>
</dbReference>
<sequence length="315" mass="35927">MLIACFIVFFFVFTHPIVRYFKALTDGLQSIASGDLSYRLPLSRHDELGIVAHNINQMAERLQIQQERERQLEKSKMELITYVSHDLRTPLTSIIGYLDLLKTHTYQSVAEQERYIDNAFNKTQQLKKLIDDLFEYTRLTDGHIQLAIQQVDMNSLLDQMITEFEPVAKEHGITVRTNLLSAPVMLDLDIEKIVRAIDNLLMNAMKFSDRPGTIQVSLDAGAASVTLSIENNGIPISPEQEEQLFERFYKIEPSRNDNQMPSGSGLGLSIAKHIVELHGGRIGLEHRNGHYRFFMDLMISAADRIPSHSDRSDLQ</sequence>
<evidence type="ECO:0000313" key="17">
    <source>
        <dbReference type="Proteomes" id="UP001652445"/>
    </source>
</evidence>
<comment type="catalytic activity">
    <reaction evidence="1">
        <text>ATP + protein L-histidine = ADP + protein N-phospho-L-histidine.</text>
        <dbReference type="EC" id="2.7.13.3"/>
    </reaction>
</comment>
<keyword evidence="5" id="KW-0597">Phosphoprotein</keyword>
<evidence type="ECO:0000256" key="10">
    <source>
        <dbReference type="ARBA" id="ARBA00022840"/>
    </source>
</evidence>
<dbReference type="InterPro" id="IPR005467">
    <property type="entry name" value="His_kinase_dom"/>
</dbReference>
<feature type="domain" description="HAMP" evidence="15">
    <location>
        <begin position="15"/>
        <end position="67"/>
    </location>
</feature>
<dbReference type="CDD" id="cd06225">
    <property type="entry name" value="HAMP"/>
    <property type="match status" value="1"/>
</dbReference>
<dbReference type="Gene3D" id="1.10.287.130">
    <property type="match status" value="1"/>
</dbReference>
<dbReference type="PROSITE" id="PS50885">
    <property type="entry name" value="HAMP"/>
    <property type="match status" value="1"/>
</dbReference>
<evidence type="ECO:0000256" key="1">
    <source>
        <dbReference type="ARBA" id="ARBA00000085"/>
    </source>
</evidence>
<evidence type="ECO:0000313" key="16">
    <source>
        <dbReference type="EMBL" id="MCU6790953.1"/>
    </source>
</evidence>
<evidence type="ECO:0000259" key="14">
    <source>
        <dbReference type="PROSITE" id="PS50109"/>
    </source>
</evidence>
<proteinExistence type="predicted"/>
<dbReference type="CDD" id="cd00082">
    <property type="entry name" value="HisKA"/>
    <property type="match status" value="1"/>
</dbReference>
<dbReference type="InterPro" id="IPR036097">
    <property type="entry name" value="HisK_dim/P_sf"/>
</dbReference>
<keyword evidence="10" id="KW-0067">ATP-binding</keyword>
<keyword evidence="6" id="KW-0808">Transferase</keyword>
<dbReference type="SMART" id="SM00387">
    <property type="entry name" value="HATPase_c"/>
    <property type="match status" value="1"/>
</dbReference>
<dbReference type="SMART" id="SM00304">
    <property type="entry name" value="HAMP"/>
    <property type="match status" value="1"/>
</dbReference>
<organism evidence="16 17">
    <name type="scientific">Paenibacillus baimaensis</name>
    <dbReference type="NCBI Taxonomy" id="2982185"/>
    <lineage>
        <taxon>Bacteria</taxon>
        <taxon>Bacillati</taxon>
        <taxon>Bacillota</taxon>
        <taxon>Bacilli</taxon>
        <taxon>Bacillales</taxon>
        <taxon>Paenibacillaceae</taxon>
        <taxon>Paenibacillus</taxon>
    </lineage>
</organism>
<dbReference type="SUPFAM" id="SSF47384">
    <property type="entry name" value="Homodimeric domain of signal transducing histidine kinase"/>
    <property type="match status" value="1"/>
</dbReference>
<reference evidence="16 17" key="1">
    <citation type="submission" date="2022-09" db="EMBL/GenBank/DDBJ databases">
        <authorList>
            <person name="Han X.L."/>
            <person name="Wang Q."/>
            <person name="Lu T."/>
        </authorList>
    </citation>
    <scope>NUCLEOTIDE SEQUENCE [LARGE SCALE GENOMIC DNA]</scope>
    <source>
        <strain evidence="16 17">WQ 127069</strain>
    </source>
</reference>
<keyword evidence="17" id="KW-1185">Reference proteome</keyword>
<evidence type="ECO:0000256" key="2">
    <source>
        <dbReference type="ARBA" id="ARBA00004651"/>
    </source>
</evidence>
<keyword evidence="13" id="KW-0472">Membrane</keyword>
<dbReference type="SUPFAM" id="SSF55874">
    <property type="entry name" value="ATPase domain of HSP90 chaperone/DNA topoisomerase II/histidine kinase"/>
    <property type="match status" value="1"/>
</dbReference>
<keyword evidence="9 16" id="KW-0418">Kinase</keyword>
<evidence type="ECO:0000256" key="9">
    <source>
        <dbReference type="ARBA" id="ARBA00022777"/>
    </source>
</evidence>
<evidence type="ECO:0000256" key="5">
    <source>
        <dbReference type="ARBA" id="ARBA00022553"/>
    </source>
</evidence>
<dbReference type="InterPro" id="IPR003660">
    <property type="entry name" value="HAMP_dom"/>
</dbReference>
<dbReference type="Gene3D" id="3.30.565.10">
    <property type="entry name" value="Histidine kinase-like ATPase, C-terminal domain"/>
    <property type="match status" value="1"/>
</dbReference>
<evidence type="ECO:0000256" key="8">
    <source>
        <dbReference type="ARBA" id="ARBA00022741"/>
    </source>
</evidence>
<dbReference type="InterPro" id="IPR003661">
    <property type="entry name" value="HisK_dim/P_dom"/>
</dbReference>
<dbReference type="Gene3D" id="6.10.340.10">
    <property type="match status" value="1"/>
</dbReference>
<evidence type="ECO:0000256" key="12">
    <source>
        <dbReference type="ARBA" id="ARBA00023012"/>
    </source>
</evidence>
<dbReference type="PROSITE" id="PS50109">
    <property type="entry name" value="HIS_KIN"/>
    <property type="match status" value="1"/>
</dbReference>